<feature type="domain" description="Thioredoxin-like fold" evidence="1">
    <location>
        <begin position="39"/>
        <end position="111"/>
    </location>
</feature>
<evidence type="ECO:0000313" key="3">
    <source>
        <dbReference type="EMBL" id="CEJ06883.1"/>
    </source>
</evidence>
<dbReference type="InterPro" id="IPR036249">
    <property type="entry name" value="Thioredoxin-like_sf"/>
</dbReference>
<dbReference type="SUPFAM" id="SSF52833">
    <property type="entry name" value="Thioredoxin-like"/>
    <property type="match status" value="1"/>
</dbReference>
<dbReference type="EMBL" id="LR746496">
    <property type="protein sequence ID" value="CAA7601009.1"/>
    <property type="molecule type" value="Genomic_DNA"/>
</dbReference>
<evidence type="ECO:0000313" key="4">
    <source>
        <dbReference type="Proteomes" id="UP001071230"/>
    </source>
</evidence>
<dbReference type="Gene3D" id="3.40.30.10">
    <property type="entry name" value="Glutaredoxin"/>
    <property type="match status" value="1"/>
</dbReference>
<gene>
    <name evidence="3" type="ORF">DEACI_1336</name>
    <name evidence="2" type="ORF">DEACI_1662</name>
</gene>
<accession>A0A8S0W7Q1</accession>
<evidence type="ECO:0000259" key="1">
    <source>
        <dbReference type="Pfam" id="PF13192"/>
    </source>
</evidence>
<reference evidence="2" key="2">
    <citation type="submission" date="2020-01" db="EMBL/GenBank/DDBJ databases">
        <authorList>
            <person name="Hornung B."/>
        </authorList>
    </citation>
    <scope>NUCLEOTIDE SEQUENCE</scope>
    <source>
        <strain evidence="2">PacBioINE</strain>
    </source>
</reference>
<protein>
    <submittedName>
        <fullName evidence="3">Glutaredoxin-related protein</fullName>
    </submittedName>
    <submittedName>
        <fullName evidence="2">Thioredoxin domain protein</fullName>
    </submittedName>
</protein>
<evidence type="ECO:0000313" key="2">
    <source>
        <dbReference type="EMBL" id="CAA7601009.1"/>
    </source>
</evidence>
<dbReference type="RefSeq" id="WP_240984586.1">
    <property type="nucleotide sequence ID" value="NZ_CDGJ01000036.1"/>
</dbReference>
<dbReference type="KEGG" id="aacx:DEACI_1662"/>
<sequence>MAKLLSEKDATAIRGFFDQNLVEPVTMRLFVQDGGQPDDCMYCTETQQIAEEVSELSDKIKLAVHKVPGKEDAELKRYDVQRVPALILEKADADSGVRFYGIPSGYEFGTLIEDLADLSAGQTKLAPDIVRQVEAVQKDVTIKVFVTPT</sequence>
<proteinExistence type="predicted"/>
<dbReference type="PANTHER" id="PTHR37170">
    <property type="entry name" value="GLUTAREDOXIN-RELATED"/>
    <property type="match status" value="1"/>
</dbReference>
<dbReference type="Pfam" id="PF13192">
    <property type="entry name" value="Thioredoxin_3"/>
    <property type="match status" value="1"/>
</dbReference>
<organism evidence="2">
    <name type="scientific">Acididesulfobacillus acetoxydans</name>
    <dbReference type="NCBI Taxonomy" id="1561005"/>
    <lineage>
        <taxon>Bacteria</taxon>
        <taxon>Bacillati</taxon>
        <taxon>Bacillota</taxon>
        <taxon>Clostridia</taxon>
        <taxon>Eubacteriales</taxon>
        <taxon>Peptococcaceae</taxon>
        <taxon>Acididesulfobacillus</taxon>
    </lineage>
</organism>
<keyword evidence="4" id="KW-1185">Reference proteome</keyword>
<dbReference type="AlphaFoldDB" id="A0A8S0W7Q1"/>
<reference evidence="3" key="1">
    <citation type="submission" date="2014-11" db="EMBL/GenBank/DDBJ databases">
        <authorList>
            <person name="Hornung B.V."/>
        </authorList>
    </citation>
    <scope>NUCLEOTIDE SEQUENCE</scope>
    <source>
        <strain evidence="3">INE</strain>
    </source>
</reference>
<dbReference type="InterPro" id="IPR012336">
    <property type="entry name" value="Thioredoxin-like_fold"/>
</dbReference>
<dbReference type="PANTHER" id="PTHR37170:SF1">
    <property type="entry name" value="GLUTAREDOXIN-LIKE PROTEIN"/>
    <property type="match status" value="1"/>
</dbReference>
<dbReference type="Proteomes" id="UP001071230">
    <property type="component" value="Unassembled WGS sequence"/>
</dbReference>
<dbReference type="EMBL" id="CDGJ01000036">
    <property type="protein sequence ID" value="CEJ06883.1"/>
    <property type="molecule type" value="Genomic_DNA"/>
</dbReference>
<dbReference type="Proteomes" id="UP000836597">
    <property type="component" value="Chromosome"/>
</dbReference>
<name>A0A8S0W7Q1_9FIRM</name>